<evidence type="ECO:0000256" key="10">
    <source>
        <dbReference type="ARBA" id="ARBA00047913"/>
    </source>
</evidence>
<comment type="catalytic activity">
    <reaction evidence="9 11">
        <text>L-aspartyl-tRNA(Asn) + L-glutamine + ATP + H2O = L-asparaginyl-tRNA(Asn) + L-glutamate + ADP + phosphate + 2 H(+)</text>
        <dbReference type="Rhea" id="RHEA:14513"/>
        <dbReference type="Rhea" id="RHEA-COMP:9674"/>
        <dbReference type="Rhea" id="RHEA-COMP:9677"/>
        <dbReference type="ChEBI" id="CHEBI:15377"/>
        <dbReference type="ChEBI" id="CHEBI:15378"/>
        <dbReference type="ChEBI" id="CHEBI:29985"/>
        <dbReference type="ChEBI" id="CHEBI:30616"/>
        <dbReference type="ChEBI" id="CHEBI:43474"/>
        <dbReference type="ChEBI" id="CHEBI:58359"/>
        <dbReference type="ChEBI" id="CHEBI:78515"/>
        <dbReference type="ChEBI" id="CHEBI:78516"/>
        <dbReference type="ChEBI" id="CHEBI:456216"/>
    </reaction>
</comment>
<evidence type="ECO:0000256" key="7">
    <source>
        <dbReference type="ARBA" id="ARBA00022917"/>
    </source>
</evidence>
<name>A0A484HQ91_9BACT</name>
<dbReference type="NCBIfam" id="NF004014">
    <property type="entry name" value="PRK05477.1-4"/>
    <property type="match status" value="1"/>
</dbReference>
<dbReference type="InterPro" id="IPR006075">
    <property type="entry name" value="Asn/Gln-tRNA_Trfase_suB/E_cat"/>
</dbReference>
<dbReference type="InterPro" id="IPR003789">
    <property type="entry name" value="Asn/Gln_tRNA_amidoTrase-B-like"/>
</dbReference>
<dbReference type="SUPFAM" id="SSF55931">
    <property type="entry name" value="Glutamine synthetase/guanido kinase"/>
    <property type="match status" value="1"/>
</dbReference>
<dbReference type="FunFam" id="1.10.10.410:FF:000001">
    <property type="entry name" value="Aspartyl/glutamyl-tRNA(Asn/Gln) amidotransferase subunit B"/>
    <property type="match status" value="1"/>
</dbReference>
<dbReference type="GO" id="GO:0070681">
    <property type="term" value="P:glutaminyl-tRNAGln biosynthesis via transamidation"/>
    <property type="evidence" value="ECO:0007669"/>
    <property type="project" value="TreeGrafter"/>
</dbReference>
<dbReference type="HAMAP" id="MF_00121">
    <property type="entry name" value="GatB"/>
    <property type="match status" value="1"/>
</dbReference>
<dbReference type="EMBL" id="CAACVI010000049">
    <property type="protein sequence ID" value="VEN75037.1"/>
    <property type="molecule type" value="Genomic_DNA"/>
</dbReference>
<dbReference type="PANTHER" id="PTHR11659">
    <property type="entry name" value="GLUTAMYL-TRNA GLN AMIDOTRANSFERASE SUBUNIT B MITOCHONDRIAL AND PROKARYOTIC PET112-RELATED"/>
    <property type="match status" value="1"/>
</dbReference>
<comment type="subunit">
    <text evidence="2 11">Heterotrimer of A, B and C subunits.</text>
</comment>
<dbReference type="SMART" id="SM00845">
    <property type="entry name" value="GatB_Yqey"/>
    <property type="match status" value="1"/>
</dbReference>
<gene>
    <name evidence="11 13" type="primary">gatB</name>
    <name evidence="13" type="ORF">EPICR_60024</name>
</gene>
<organism evidence="13">
    <name type="scientific">uncultured Desulfobacteraceae bacterium</name>
    <dbReference type="NCBI Taxonomy" id="218296"/>
    <lineage>
        <taxon>Bacteria</taxon>
        <taxon>Pseudomonadati</taxon>
        <taxon>Thermodesulfobacteriota</taxon>
        <taxon>Desulfobacteria</taxon>
        <taxon>Desulfobacterales</taxon>
        <taxon>Desulfobacteraceae</taxon>
        <taxon>environmental samples</taxon>
    </lineage>
</organism>
<dbReference type="NCBIfam" id="TIGR00133">
    <property type="entry name" value="gatB"/>
    <property type="match status" value="1"/>
</dbReference>
<dbReference type="InterPro" id="IPR018027">
    <property type="entry name" value="Asn/Gln_amidotransferase"/>
</dbReference>
<evidence type="ECO:0000256" key="3">
    <source>
        <dbReference type="ARBA" id="ARBA00016923"/>
    </source>
</evidence>
<dbReference type="AlphaFoldDB" id="A0A484HQ91"/>
<dbReference type="InterPro" id="IPR014746">
    <property type="entry name" value="Gln_synth/guanido_kin_cat_dom"/>
</dbReference>
<keyword evidence="13" id="KW-0808">Transferase</keyword>
<dbReference type="SUPFAM" id="SSF89095">
    <property type="entry name" value="GatB/YqeY motif"/>
    <property type="match status" value="1"/>
</dbReference>
<dbReference type="EC" id="6.3.5.-" evidence="11"/>
<dbReference type="PANTHER" id="PTHR11659:SF0">
    <property type="entry name" value="GLUTAMYL-TRNA(GLN) AMIDOTRANSFERASE SUBUNIT B, MITOCHONDRIAL"/>
    <property type="match status" value="1"/>
</dbReference>
<comment type="similarity">
    <text evidence="1 11">Belongs to the GatB/GatE family. GatB subfamily.</text>
</comment>
<accession>A0A484HQ91</accession>
<dbReference type="InterPro" id="IPR017959">
    <property type="entry name" value="Asn/Gln-tRNA_amidoTrfase_suB/E"/>
</dbReference>
<evidence type="ECO:0000313" key="13">
    <source>
        <dbReference type="EMBL" id="VEN75037.1"/>
    </source>
</evidence>
<dbReference type="GO" id="GO:0016740">
    <property type="term" value="F:transferase activity"/>
    <property type="evidence" value="ECO:0007669"/>
    <property type="project" value="UniProtKB-KW"/>
</dbReference>
<dbReference type="GO" id="GO:0050566">
    <property type="term" value="F:asparaginyl-tRNA synthase (glutamine-hydrolyzing) activity"/>
    <property type="evidence" value="ECO:0007669"/>
    <property type="project" value="RHEA"/>
</dbReference>
<dbReference type="InterPro" id="IPR042114">
    <property type="entry name" value="GatB_C_1"/>
</dbReference>
<dbReference type="InterPro" id="IPR004413">
    <property type="entry name" value="GatB"/>
</dbReference>
<proteinExistence type="inferred from homology"/>
<evidence type="ECO:0000256" key="5">
    <source>
        <dbReference type="ARBA" id="ARBA00022741"/>
    </source>
</evidence>
<dbReference type="Gene3D" id="1.10.10.410">
    <property type="match status" value="1"/>
</dbReference>
<evidence type="ECO:0000256" key="4">
    <source>
        <dbReference type="ARBA" id="ARBA00022598"/>
    </source>
</evidence>
<dbReference type="Pfam" id="PF02637">
    <property type="entry name" value="GatB_Yqey"/>
    <property type="match status" value="1"/>
</dbReference>
<keyword evidence="6 11" id="KW-0067">ATP-binding</keyword>
<keyword evidence="7 11" id="KW-0648">Protein biosynthesis</keyword>
<dbReference type="InterPro" id="IPR023168">
    <property type="entry name" value="GatB_Yqey_C_2"/>
</dbReference>
<dbReference type="GO" id="GO:0050567">
    <property type="term" value="F:glutaminyl-tRNA synthase (glutamine-hydrolyzing) activity"/>
    <property type="evidence" value="ECO:0007669"/>
    <property type="project" value="UniProtKB-UniRule"/>
</dbReference>
<evidence type="ECO:0000256" key="9">
    <source>
        <dbReference type="ARBA" id="ARBA00047380"/>
    </source>
</evidence>
<dbReference type="InterPro" id="IPR017958">
    <property type="entry name" value="Gln-tRNA_amidoTrfase_suB_CS"/>
</dbReference>
<evidence type="ECO:0000256" key="6">
    <source>
        <dbReference type="ARBA" id="ARBA00022840"/>
    </source>
</evidence>
<dbReference type="GO" id="GO:0005524">
    <property type="term" value="F:ATP binding"/>
    <property type="evidence" value="ECO:0007669"/>
    <property type="project" value="UniProtKB-KW"/>
</dbReference>
<evidence type="ECO:0000256" key="8">
    <source>
        <dbReference type="ARBA" id="ARBA00024799"/>
    </source>
</evidence>
<evidence type="ECO:0000259" key="12">
    <source>
        <dbReference type="SMART" id="SM00845"/>
    </source>
</evidence>
<reference evidence="13" key="1">
    <citation type="submission" date="2019-01" db="EMBL/GenBank/DDBJ databases">
        <authorList>
            <consortium name="Genoscope - CEA"/>
            <person name="William W."/>
        </authorList>
    </citation>
    <scope>NUCLEOTIDE SEQUENCE</scope>
    <source>
        <strain evidence="13">CR-1</strain>
    </source>
</reference>
<dbReference type="NCBIfam" id="NF004012">
    <property type="entry name" value="PRK05477.1-2"/>
    <property type="match status" value="1"/>
</dbReference>
<evidence type="ECO:0000256" key="2">
    <source>
        <dbReference type="ARBA" id="ARBA00011123"/>
    </source>
</evidence>
<dbReference type="Gene3D" id="1.10.150.380">
    <property type="entry name" value="GatB domain, N-terminal subdomain"/>
    <property type="match status" value="1"/>
</dbReference>
<comment type="catalytic activity">
    <reaction evidence="10 11">
        <text>L-glutamyl-tRNA(Gln) + L-glutamine + ATP + H2O = L-glutaminyl-tRNA(Gln) + L-glutamate + ADP + phosphate + H(+)</text>
        <dbReference type="Rhea" id="RHEA:17521"/>
        <dbReference type="Rhea" id="RHEA-COMP:9681"/>
        <dbReference type="Rhea" id="RHEA-COMP:9684"/>
        <dbReference type="ChEBI" id="CHEBI:15377"/>
        <dbReference type="ChEBI" id="CHEBI:15378"/>
        <dbReference type="ChEBI" id="CHEBI:29985"/>
        <dbReference type="ChEBI" id="CHEBI:30616"/>
        <dbReference type="ChEBI" id="CHEBI:43474"/>
        <dbReference type="ChEBI" id="CHEBI:58359"/>
        <dbReference type="ChEBI" id="CHEBI:78520"/>
        <dbReference type="ChEBI" id="CHEBI:78521"/>
        <dbReference type="ChEBI" id="CHEBI:456216"/>
    </reaction>
</comment>
<feature type="domain" description="Asn/Gln amidotransferase" evidence="12">
    <location>
        <begin position="327"/>
        <end position="474"/>
    </location>
</feature>
<dbReference type="Pfam" id="PF02934">
    <property type="entry name" value="GatB_N"/>
    <property type="match status" value="1"/>
</dbReference>
<evidence type="ECO:0000256" key="11">
    <source>
        <dbReference type="HAMAP-Rule" id="MF_00121"/>
    </source>
</evidence>
<dbReference type="PROSITE" id="PS01234">
    <property type="entry name" value="GATB"/>
    <property type="match status" value="1"/>
</dbReference>
<keyword evidence="4 11" id="KW-0436">Ligase</keyword>
<sequence>MEFEPVIGLEVHAQLKTESKIFCGCSAAFGAPPNSHTCPVCLGMPGSLPVLNSKVVDYALRMALAMDCRINRENRFARKNYFYPDLPKGYQISQYEIPIAEHGHIDIEAGGKIRRVGVTRIHMEEDAGKLTHDPGRDRSLVDFNRTGVPLIEIVSEPDIRSPEEAGAYLREIRMILRHLGICDGNMEEGSFRCDANISLRPKGEKTLGTRTELKNINSFKHIEKALQYEIRRQAGILTEGGKIVRETLLWDAAKNRAASMRGKEEAHDYRYFPDPDLVPLVIDPDMLAASEKEVPELPGPRMRRFEEAFSFSREDARRLVSEKELADFFEDCLKSLNDPKQLKNWIMGPLLGLLNAGGNTIADLPVSPESFAALVRFVADGKVGAAPARSVLEEMAETGADPGEVIREKGLAQVTDSSAISDLADDILSRFEKEAAEYKNGKTKLLGFFVGQAMKETRGKADPKLVSRTIREKLEES</sequence>
<keyword evidence="5 11" id="KW-0547">Nucleotide-binding</keyword>
<dbReference type="GO" id="GO:0006412">
    <property type="term" value="P:translation"/>
    <property type="evidence" value="ECO:0007669"/>
    <property type="project" value="UniProtKB-UniRule"/>
</dbReference>
<comment type="function">
    <text evidence="8 11">Allows the formation of correctly charged Asn-tRNA(Asn) or Gln-tRNA(Gln) through the transamidation of misacylated Asp-tRNA(Asn) or Glu-tRNA(Gln) in organisms which lack either or both of asparaginyl-tRNA or glutaminyl-tRNA synthetases. The reaction takes place in the presence of glutamine and ATP through an activated phospho-Asp-tRNA(Asn) or phospho-Glu-tRNA(Gln).</text>
</comment>
<evidence type="ECO:0000256" key="1">
    <source>
        <dbReference type="ARBA" id="ARBA00005306"/>
    </source>
</evidence>
<protein>
    <recommendedName>
        <fullName evidence="3 11">Aspartyl/glutamyl-tRNA(Asn/Gln) amidotransferase subunit B</fullName>
        <shortName evidence="11">Asp/Glu-ADT subunit B</shortName>
        <ecNumber evidence="11">6.3.5.-</ecNumber>
    </recommendedName>
</protein>